<organism evidence="1 2">
    <name type="scientific">Isoptericola jiangsuensis</name>
    <dbReference type="NCBI Taxonomy" id="548579"/>
    <lineage>
        <taxon>Bacteria</taxon>
        <taxon>Bacillati</taxon>
        <taxon>Actinomycetota</taxon>
        <taxon>Actinomycetes</taxon>
        <taxon>Micrococcales</taxon>
        <taxon>Promicromonosporaceae</taxon>
        <taxon>Isoptericola</taxon>
    </lineage>
</organism>
<proteinExistence type="predicted"/>
<dbReference type="AlphaFoldDB" id="A0A2A9F0N1"/>
<gene>
    <name evidence="1" type="ORF">ATJ88_3454</name>
</gene>
<accession>A0A2A9F0N1</accession>
<sequence length="85" mass="8938">MMAWAGSGMMLAVVLEALVPVVTAVAVVVIAATLSRGARPTAPAEPTDRPGLLEQRLEHLDWLHAAGRITDDERGAARARLLGTV</sequence>
<reference evidence="1 2" key="1">
    <citation type="submission" date="2017-10" db="EMBL/GenBank/DDBJ databases">
        <title>Sequencing the genomes of 1000 actinobacteria strains.</title>
        <authorList>
            <person name="Klenk H.-P."/>
        </authorList>
    </citation>
    <scope>NUCLEOTIDE SEQUENCE [LARGE SCALE GENOMIC DNA]</scope>
    <source>
        <strain evidence="1 2">DSM 21863</strain>
    </source>
</reference>
<dbReference type="Proteomes" id="UP000224130">
    <property type="component" value="Unassembled WGS sequence"/>
</dbReference>
<name>A0A2A9F0N1_9MICO</name>
<evidence type="ECO:0000313" key="2">
    <source>
        <dbReference type="Proteomes" id="UP000224130"/>
    </source>
</evidence>
<dbReference type="EMBL" id="PDJJ01000001">
    <property type="protein sequence ID" value="PFG44718.1"/>
    <property type="molecule type" value="Genomic_DNA"/>
</dbReference>
<protein>
    <submittedName>
        <fullName evidence="1">Uncharacterized protein</fullName>
    </submittedName>
</protein>
<evidence type="ECO:0000313" key="1">
    <source>
        <dbReference type="EMBL" id="PFG44718.1"/>
    </source>
</evidence>
<keyword evidence="2" id="KW-1185">Reference proteome</keyword>
<comment type="caution">
    <text evidence="1">The sequence shown here is derived from an EMBL/GenBank/DDBJ whole genome shotgun (WGS) entry which is preliminary data.</text>
</comment>